<evidence type="ECO:0000256" key="2">
    <source>
        <dbReference type="SAM" id="MobiDB-lite"/>
    </source>
</evidence>
<dbReference type="AlphaFoldDB" id="A0A370QTV3"/>
<feature type="transmembrane region" description="Helical" evidence="3">
    <location>
        <begin position="159"/>
        <end position="179"/>
    </location>
</feature>
<dbReference type="GO" id="GO:0003677">
    <property type="term" value="F:DNA binding"/>
    <property type="evidence" value="ECO:0007669"/>
    <property type="project" value="UniProtKB-KW"/>
</dbReference>
<dbReference type="EMBL" id="QRAP01000003">
    <property type="protein sequence ID" value="RDK92668.1"/>
    <property type="molecule type" value="Genomic_DNA"/>
</dbReference>
<organism evidence="5 6">
    <name type="scientific">Enterobacillus tribolii</name>
    <dbReference type="NCBI Taxonomy" id="1487935"/>
    <lineage>
        <taxon>Bacteria</taxon>
        <taxon>Pseudomonadati</taxon>
        <taxon>Pseudomonadota</taxon>
        <taxon>Gammaproteobacteria</taxon>
        <taxon>Enterobacterales</taxon>
        <taxon>Hafniaceae</taxon>
        <taxon>Enterobacillus</taxon>
    </lineage>
</organism>
<evidence type="ECO:0000259" key="4">
    <source>
        <dbReference type="SMART" id="SM00862"/>
    </source>
</evidence>
<sequence>MRYKINATLYYDACDGSLTLPGSDQPDTHLSITANALLFFFIRNPGIISRDEVLKKVWDDNGLTSSNSNLNQYLSLLRKTLRYYGVENIIITIPKGNLELNPEVVIELVDDQPRYKIDAGEESVSIPEAPAADEPPAGNHADAPPPEACAPLPSRGVCWYLASGLLLLFTLALGAYTFFGNPLSRPVALTPISHSQCELLVNDDMLNTAAGKTNFDAVRQRLALKCQPGERFVFFYGDKLQTNGLGRVFLAHCAMHEANPFSYCDNYFYYSWNPQ</sequence>
<keyword evidence="3" id="KW-0472">Membrane</keyword>
<dbReference type="Proteomes" id="UP000254848">
    <property type="component" value="Unassembled WGS sequence"/>
</dbReference>
<dbReference type="OrthoDB" id="5801519at2"/>
<dbReference type="CDD" id="cd00383">
    <property type="entry name" value="trans_reg_C"/>
    <property type="match status" value="1"/>
</dbReference>
<feature type="domain" description="OmpR/PhoB-type" evidence="4">
    <location>
        <begin position="24"/>
        <end position="100"/>
    </location>
</feature>
<dbReference type="GO" id="GO:0000160">
    <property type="term" value="P:phosphorelay signal transduction system"/>
    <property type="evidence" value="ECO:0007669"/>
    <property type="project" value="InterPro"/>
</dbReference>
<keyword evidence="1 5" id="KW-0238">DNA-binding</keyword>
<feature type="compositionally biased region" description="Low complexity" evidence="2">
    <location>
        <begin position="127"/>
        <end position="137"/>
    </location>
</feature>
<comment type="caution">
    <text evidence="5">The sequence shown here is derived from an EMBL/GenBank/DDBJ whole genome shotgun (WGS) entry which is preliminary data.</text>
</comment>
<dbReference type="SUPFAM" id="SSF46894">
    <property type="entry name" value="C-terminal effector domain of the bipartite response regulators"/>
    <property type="match status" value="1"/>
</dbReference>
<gene>
    <name evidence="5" type="ORF">C8D90_10358</name>
</gene>
<reference evidence="5 6" key="1">
    <citation type="submission" date="2018-07" db="EMBL/GenBank/DDBJ databases">
        <title>Genomic Encyclopedia of Type Strains, Phase IV (KMG-IV): sequencing the most valuable type-strain genomes for metagenomic binning, comparative biology and taxonomic classification.</title>
        <authorList>
            <person name="Goeker M."/>
        </authorList>
    </citation>
    <scope>NUCLEOTIDE SEQUENCE [LARGE SCALE GENOMIC DNA]</scope>
    <source>
        <strain evidence="5 6">DSM 103736</strain>
    </source>
</reference>
<dbReference type="GO" id="GO:0006355">
    <property type="term" value="P:regulation of DNA-templated transcription"/>
    <property type="evidence" value="ECO:0007669"/>
    <property type="project" value="InterPro"/>
</dbReference>
<keyword evidence="6" id="KW-1185">Reference proteome</keyword>
<name>A0A370QTV3_9GAMM</name>
<keyword evidence="3" id="KW-1133">Transmembrane helix</keyword>
<dbReference type="InterPro" id="IPR036388">
    <property type="entry name" value="WH-like_DNA-bd_sf"/>
</dbReference>
<accession>A0A370QTV3</accession>
<evidence type="ECO:0000256" key="1">
    <source>
        <dbReference type="ARBA" id="ARBA00023125"/>
    </source>
</evidence>
<evidence type="ECO:0000313" key="6">
    <source>
        <dbReference type="Proteomes" id="UP000254848"/>
    </source>
</evidence>
<dbReference type="InterPro" id="IPR001867">
    <property type="entry name" value="OmpR/PhoB-type_DNA-bd"/>
</dbReference>
<dbReference type="Pfam" id="PF00486">
    <property type="entry name" value="Trans_reg_C"/>
    <property type="match status" value="1"/>
</dbReference>
<dbReference type="RefSeq" id="WP_115457870.1">
    <property type="nucleotide sequence ID" value="NZ_QRAP01000003.1"/>
</dbReference>
<dbReference type="SMART" id="SM00862">
    <property type="entry name" value="Trans_reg_C"/>
    <property type="match status" value="1"/>
</dbReference>
<dbReference type="Gene3D" id="1.10.10.10">
    <property type="entry name" value="Winged helix-like DNA-binding domain superfamily/Winged helix DNA-binding domain"/>
    <property type="match status" value="1"/>
</dbReference>
<dbReference type="InterPro" id="IPR016032">
    <property type="entry name" value="Sig_transdc_resp-reg_C-effctor"/>
</dbReference>
<protein>
    <submittedName>
        <fullName evidence="5">DNA-binding winged helix-turn-helix (WHTH) protein</fullName>
    </submittedName>
</protein>
<evidence type="ECO:0000256" key="3">
    <source>
        <dbReference type="SAM" id="Phobius"/>
    </source>
</evidence>
<feature type="region of interest" description="Disordered" evidence="2">
    <location>
        <begin position="122"/>
        <end position="146"/>
    </location>
</feature>
<keyword evidence="3" id="KW-0812">Transmembrane</keyword>
<evidence type="ECO:0000313" key="5">
    <source>
        <dbReference type="EMBL" id="RDK92668.1"/>
    </source>
</evidence>
<proteinExistence type="predicted"/>